<proteinExistence type="predicted"/>
<evidence type="ECO:0000313" key="2">
    <source>
        <dbReference type="EMBL" id="MQL74174.1"/>
    </source>
</evidence>
<feature type="region of interest" description="Disordered" evidence="1">
    <location>
        <begin position="160"/>
        <end position="263"/>
    </location>
</feature>
<organism evidence="2 3">
    <name type="scientific">Colocasia esculenta</name>
    <name type="common">Wild taro</name>
    <name type="synonym">Arum esculentum</name>
    <dbReference type="NCBI Taxonomy" id="4460"/>
    <lineage>
        <taxon>Eukaryota</taxon>
        <taxon>Viridiplantae</taxon>
        <taxon>Streptophyta</taxon>
        <taxon>Embryophyta</taxon>
        <taxon>Tracheophyta</taxon>
        <taxon>Spermatophyta</taxon>
        <taxon>Magnoliopsida</taxon>
        <taxon>Liliopsida</taxon>
        <taxon>Araceae</taxon>
        <taxon>Aroideae</taxon>
        <taxon>Colocasieae</taxon>
        <taxon>Colocasia</taxon>
    </lineage>
</organism>
<comment type="caution">
    <text evidence="2">The sequence shown here is derived from an EMBL/GenBank/DDBJ whole genome shotgun (WGS) entry which is preliminary data.</text>
</comment>
<feature type="compositionally biased region" description="Acidic residues" evidence="1">
    <location>
        <begin position="73"/>
        <end position="92"/>
    </location>
</feature>
<dbReference type="Proteomes" id="UP000652761">
    <property type="component" value="Unassembled WGS sequence"/>
</dbReference>
<reference evidence="2" key="1">
    <citation type="submission" date="2017-07" db="EMBL/GenBank/DDBJ databases">
        <title>Taro Niue Genome Assembly and Annotation.</title>
        <authorList>
            <person name="Atibalentja N."/>
            <person name="Keating K."/>
            <person name="Fields C.J."/>
        </authorList>
    </citation>
    <scope>NUCLEOTIDE SEQUENCE</scope>
    <source>
        <strain evidence="2">Niue_2</strain>
        <tissue evidence="2">Leaf</tissue>
    </source>
</reference>
<feature type="compositionally biased region" description="Low complexity" evidence="1">
    <location>
        <begin position="228"/>
        <end position="241"/>
    </location>
</feature>
<feature type="compositionally biased region" description="Low complexity" evidence="1">
    <location>
        <begin position="206"/>
        <end position="218"/>
    </location>
</feature>
<gene>
    <name evidence="2" type="ORF">Taro_006530</name>
</gene>
<feature type="compositionally biased region" description="Basic and acidic residues" evidence="1">
    <location>
        <begin position="93"/>
        <end position="104"/>
    </location>
</feature>
<name>A0A843TXX0_COLES</name>
<feature type="compositionally biased region" description="Pro residues" evidence="1">
    <location>
        <begin position="184"/>
        <end position="205"/>
    </location>
</feature>
<evidence type="ECO:0000256" key="1">
    <source>
        <dbReference type="SAM" id="MobiDB-lite"/>
    </source>
</evidence>
<feature type="region of interest" description="Disordered" evidence="1">
    <location>
        <begin position="67"/>
        <end position="119"/>
    </location>
</feature>
<dbReference type="AlphaFoldDB" id="A0A843TXX0"/>
<evidence type="ECO:0000313" key="3">
    <source>
        <dbReference type="Proteomes" id="UP000652761"/>
    </source>
</evidence>
<dbReference type="EMBL" id="NMUH01000195">
    <property type="protein sequence ID" value="MQL74174.1"/>
    <property type="molecule type" value="Genomic_DNA"/>
</dbReference>
<keyword evidence="3" id="KW-1185">Reference proteome</keyword>
<sequence length="410" mass="45484">MMVMLIKLVKNQRRRSLPYAAQLTAVFEHAGIDLTNERAENISVSMVYNETNIIRFMNYRNVNGQFMRNVTDDPGEDSQEETEDEGEGEAQGEDDRHEEEEHLAPMEQDLPPSAVGGDDFELWIQGSLTRLEGEMESIRGEVRQVGEAVGNLSRELAELRMASTGERSSRDGSRPRRLRTLSVPLPPTSQAIPPPPTSQGLPPAPTSQQLPLPLTLQQIAPSSNPQGSSAAFASSVAGPSARSWGRGTGRRGPTRGVTERRLPDGQQWNVSLVRGYGVGPTADHFTSRMGVVSKVYCKIWQKDFAKLPVATQELIFRDLQHFNGKPLDDAITSVPAGVDPSDWQTMCELWTTGDERSQMHGRIPHRLEVFKMGRCKDLPDGTESWVDEESRRRYEAMSEMIAPSGVDAES</sequence>
<accession>A0A843TXX0</accession>
<protein>
    <submittedName>
        <fullName evidence="2">Uncharacterized protein</fullName>
    </submittedName>
</protein>